<dbReference type="GO" id="GO:0004888">
    <property type="term" value="F:transmembrane signaling receptor activity"/>
    <property type="evidence" value="ECO:0007669"/>
    <property type="project" value="InterPro"/>
</dbReference>
<comment type="caution">
    <text evidence="7">The sequence shown here is derived from an EMBL/GenBank/DDBJ whole genome shotgun (WGS) entry which is preliminary data.</text>
</comment>
<evidence type="ECO:0000256" key="5">
    <source>
        <dbReference type="RuleBase" id="RU000687"/>
    </source>
</evidence>
<dbReference type="InterPro" id="IPR036719">
    <property type="entry name" value="Neuro-gated_channel_TM_sf"/>
</dbReference>
<dbReference type="InterPro" id="IPR036734">
    <property type="entry name" value="Neur_chan_lig-bd_sf"/>
</dbReference>
<sequence>MFHKSSFSIYRGSMWTTREATSTRFIRQLQPSGETRCQRKRSRLGLLRNNSPTDYRRGRLLTLKIRNALSGVSLSVLKACRNAIIKYLGKRKTILNLYLKRFEDVSAHLLPRNDEKNQILTTNTWLTMDEKNQLLITNTWLKLEWNDVNLRWNESDYGGVKDLRIPPYKIWKPDVLMYNSCLYIPPGIFKSTCKIDITWFPFDDQRCKMKFGSWTYSGWQLDLQLQSEEGGDLSDFIKNGEWDLIGCPGKRNAIYYQCCPEPYVDVTFEIVIRRRTLYYFCNLILPCVLIASMAVLGFTLPPDCGEKLSLGKTKKETSPNRIHIFFFKQNALS</sequence>
<keyword evidence="4 5" id="KW-0472">Membrane</keyword>
<dbReference type="GO" id="GO:0005230">
    <property type="term" value="F:extracellular ligand-gated monoatomic ion channel activity"/>
    <property type="evidence" value="ECO:0007669"/>
    <property type="project" value="InterPro"/>
</dbReference>
<dbReference type="OrthoDB" id="5975154at2759"/>
<protein>
    <submittedName>
        <fullName evidence="7">Neuronal acetylcholine receptor subunit alpha-7</fullName>
    </submittedName>
</protein>
<dbReference type="PROSITE" id="PS00236">
    <property type="entry name" value="NEUROTR_ION_CHANNEL"/>
    <property type="match status" value="1"/>
</dbReference>
<dbReference type="Gene3D" id="1.20.58.390">
    <property type="entry name" value="Neurotransmitter-gated ion-channel transmembrane domain"/>
    <property type="match status" value="1"/>
</dbReference>
<comment type="subcellular location">
    <subcellularLocation>
        <location evidence="1">Membrane</location>
        <topology evidence="1">Multi-pass membrane protein</topology>
    </subcellularLocation>
</comment>
<feature type="domain" description="Neurotransmitter-gated ion-channel ligand-binding" evidence="6">
    <location>
        <begin position="122"/>
        <end position="180"/>
    </location>
</feature>
<dbReference type="SUPFAM" id="SSF63712">
    <property type="entry name" value="Nicotinic receptor ligand binding domain-like"/>
    <property type="match status" value="1"/>
</dbReference>
<dbReference type="Gene3D" id="2.70.170.10">
    <property type="entry name" value="Neurotransmitter-gated ion-channel ligand-binding domain"/>
    <property type="match status" value="2"/>
</dbReference>
<keyword evidence="7" id="KW-0675">Receptor</keyword>
<reference evidence="7 8" key="1">
    <citation type="journal article" date="2019" name="PLoS Biol.">
        <title>Sex chromosomes control vertical transmission of feminizing Wolbachia symbionts in an isopod.</title>
        <authorList>
            <person name="Becking T."/>
            <person name="Chebbi M.A."/>
            <person name="Giraud I."/>
            <person name="Moumen B."/>
            <person name="Laverre T."/>
            <person name="Caubet Y."/>
            <person name="Peccoud J."/>
            <person name="Gilbert C."/>
            <person name="Cordaux R."/>
        </authorList>
    </citation>
    <scope>NUCLEOTIDE SEQUENCE [LARGE SCALE GENOMIC DNA]</scope>
    <source>
        <strain evidence="7">ANa2</strain>
        <tissue evidence="7">Whole body excluding digestive tract and cuticle</tissue>
    </source>
</reference>
<feature type="domain" description="Neurotransmitter-gated ion-channel ligand-binding" evidence="6">
    <location>
        <begin position="181"/>
        <end position="276"/>
    </location>
</feature>
<dbReference type="Proteomes" id="UP000326759">
    <property type="component" value="Unassembled WGS sequence"/>
</dbReference>
<dbReference type="PRINTS" id="PR00252">
    <property type="entry name" value="NRIONCHANNEL"/>
</dbReference>
<evidence type="ECO:0000259" key="6">
    <source>
        <dbReference type="Pfam" id="PF02931"/>
    </source>
</evidence>
<name>A0A5N5TL12_9CRUS</name>
<dbReference type="InterPro" id="IPR006202">
    <property type="entry name" value="Neur_chan_lig-bd"/>
</dbReference>
<organism evidence="7 8">
    <name type="scientific">Armadillidium nasatum</name>
    <dbReference type="NCBI Taxonomy" id="96803"/>
    <lineage>
        <taxon>Eukaryota</taxon>
        <taxon>Metazoa</taxon>
        <taxon>Ecdysozoa</taxon>
        <taxon>Arthropoda</taxon>
        <taxon>Crustacea</taxon>
        <taxon>Multicrustacea</taxon>
        <taxon>Malacostraca</taxon>
        <taxon>Eumalacostraca</taxon>
        <taxon>Peracarida</taxon>
        <taxon>Isopoda</taxon>
        <taxon>Oniscidea</taxon>
        <taxon>Crinocheta</taxon>
        <taxon>Armadillidiidae</taxon>
        <taxon>Armadillidium</taxon>
    </lineage>
</organism>
<dbReference type="CDD" id="cd19051">
    <property type="entry name" value="LGIC_TM_cation"/>
    <property type="match status" value="1"/>
</dbReference>
<dbReference type="InterPro" id="IPR038050">
    <property type="entry name" value="Neuro_actylchol_rec"/>
</dbReference>
<comment type="caution">
    <text evidence="5">Lacks conserved residue(s) required for the propagation of feature annotation.</text>
</comment>
<dbReference type="InterPro" id="IPR018000">
    <property type="entry name" value="Neurotransmitter_ion_chnl_CS"/>
</dbReference>
<keyword evidence="5" id="KW-0407">Ion channel</keyword>
<dbReference type="InterPro" id="IPR006201">
    <property type="entry name" value="Neur_channel"/>
</dbReference>
<accession>A0A5N5TL12</accession>
<feature type="transmembrane region" description="Helical" evidence="5">
    <location>
        <begin position="277"/>
        <end position="300"/>
    </location>
</feature>
<evidence type="ECO:0000256" key="2">
    <source>
        <dbReference type="ARBA" id="ARBA00022692"/>
    </source>
</evidence>
<dbReference type="GO" id="GO:0016020">
    <property type="term" value="C:membrane"/>
    <property type="evidence" value="ECO:0007669"/>
    <property type="project" value="UniProtKB-SubCell"/>
</dbReference>
<evidence type="ECO:0000256" key="1">
    <source>
        <dbReference type="ARBA" id="ARBA00004141"/>
    </source>
</evidence>
<keyword evidence="3 5" id="KW-1133">Transmembrane helix</keyword>
<dbReference type="PANTHER" id="PTHR18945">
    <property type="entry name" value="NEUROTRANSMITTER GATED ION CHANNEL"/>
    <property type="match status" value="1"/>
</dbReference>
<proteinExistence type="inferred from homology"/>
<comment type="similarity">
    <text evidence="5">Belongs to the ligand-gated ion channel (TC 1.A.9) family.</text>
</comment>
<keyword evidence="5" id="KW-0406">Ion transport</keyword>
<dbReference type="EMBL" id="SEYY01000611">
    <property type="protein sequence ID" value="KAB7506857.1"/>
    <property type="molecule type" value="Genomic_DNA"/>
</dbReference>
<evidence type="ECO:0000313" key="8">
    <source>
        <dbReference type="Proteomes" id="UP000326759"/>
    </source>
</evidence>
<keyword evidence="2 5" id="KW-0812">Transmembrane</keyword>
<evidence type="ECO:0000256" key="4">
    <source>
        <dbReference type="ARBA" id="ARBA00023136"/>
    </source>
</evidence>
<dbReference type="CDD" id="cd18997">
    <property type="entry name" value="LGIC_ECD_nAChR"/>
    <property type="match status" value="1"/>
</dbReference>
<dbReference type="FunFam" id="2.70.170.10:FF:000060">
    <property type="entry name" value="Nicotinic acetylcholine receptor subunit alpha4"/>
    <property type="match status" value="1"/>
</dbReference>
<keyword evidence="8" id="KW-1185">Reference proteome</keyword>
<evidence type="ECO:0000313" key="7">
    <source>
        <dbReference type="EMBL" id="KAB7506857.1"/>
    </source>
</evidence>
<keyword evidence="5" id="KW-0813">Transport</keyword>
<gene>
    <name evidence="7" type="primary">Chrna7</name>
    <name evidence="7" type="ORF">Anas_03265</name>
</gene>
<dbReference type="SUPFAM" id="SSF90112">
    <property type="entry name" value="Neurotransmitter-gated ion-channel transmembrane pore"/>
    <property type="match status" value="1"/>
</dbReference>
<dbReference type="AlphaFoldDB" id="A0A5N5TL12"/>
<dbReference type="Pfam" id="PF02931">
    <property type="entry name" value="Neur_chan_LBD"/>
    <property type="match status" value="2"/>
</dbReference>
<evidence type="ECO:0000256" key="3">
    <source>
        <dbReference type="ARBA" id="ARBA00022989"/>
    </source>
</evidence>